<dbReference type="InterPro" id="IPR003610">
    <property type="entry name" value="CBM5/12"/>
</dbReference>
<dbReference type="Gene3D" id="2.10.10.20">
    <property type="entry name" value="Carbohydrate-binding module superfamily 5/12"/>
    <property type="match status" value="1"/>
</dbReference>
<feature type="domain" description="Chitin-binding type-3" evidence="3">
    <location>
        <begin position="397"/>
        <end position="441"/>
    </location>
</feature>
<feature type="region of interest" description="Disordered" evidence="2">
    <location>
        <begin position="359"/>
        <end position="396"/>
    </location>
</feature>
<dbReference type="SUPFAM" id="SSF51055">
    <property type="entry name" value="Carbohydrate binding domain"/>
    <property type="match status" value="1"/>
</dbReference>
<dbReference type="CDD" id="cd12215">
    <property type="entry name" value="ChiC_BD"/>
    <property type="match status" value="1"/>
</dbReference>
<dbReference type="InterPro" id="IPR039448">
    <property type="entry name" value="Beta_helix"/>
</dbReference>
<sequence>MTTPTAWQRRRAPLATRRTTLAARPASLTTPTTNTPAHRRLLLAAATTAATLALVAVATTSPEPAAAAETVSVSTAAQLKSALAAATPGQTIHLADGVYTGNFKVTGRPATASAPITLEGSANAVLRTSSGGGNVLQLTDADHWTVHGITVQNAQKGIMVDSSDHVTIDGVTVHDLTMEGVHFRTSSSYGVLKNSRIFDTGQDGRGMGEGVYVGSANTYSDTSDHVQILDNVIGPLVRGENVDIKEGTRGGRIAGNTFYGDGLTGANYDDSWVDVKGNDYVVEDNVGVGTTKSGFQPHQQSPGWGCGTTFRNNSSDLSGAVGSGRYAIEVTVYDAATCPVTVTSDNTVVGGDGLVNPGIPVSLVGGGPSPEPSPTREPTPSPTPSPSPSPTTPACTAPAWNAGAVYTGGATVSHAGSTYTARWWTQGETPGTAQWGAWAVVGTC</sequence>
<dbReference type="Pfam" id="PF02839">
    <property type="entry name" value="CBM_5_12"/>
    <property type="match status" value="1"/>
</dbReference>
<dbReference type="GO" id="GO:0005975">
    <property type="term" value="P:carbohydrate metabolic process"/>
    <property type="evidence" value="ECO:0007669"/>
    <property type="project" value="InterPro"/>
</dbReference>
<dbReference type="InterPro" id="IPR011050">
    <property type="entry name" value="Pectin_lyase_fold/virulence"/>
</dbReference>
<dbReference type="GO" id="GO:0030246">
    <property type="term" value="F:carbohydrate binding"/>
    <property type="evidence" value="ECO:0007669"/>
    <property type="project" value="InterPro"/>
</dbReference>
<dbReference type="GO" id="GO:0004553">
    <property type="term" value="F:hydrolase activity, hydrolyzing O-glycosyl compounds"/>
    <property type="evidence" value="ECO:0007669"/>
    <property type="project" value="InterPro"/>
</dbReference>
<name>A0A9D5UBJ2_9CELL</name>
<dbReference type="Pfam" id="PF13229">
    <property type="entry name" value="Beta_helix"/>
    <property type="match status" value="1"/>
</dbReference>
<dbReference type="RefSeq" id="WP_193720880.1">
    <property type="nucleotide sequence ID" value="NZ_JACSPN010000022.1"/>
</dbReference>
<dbReference type="InterPro" id="IPR006311">
    <property type="entry name" value="TAT_signal"/>
</dbReference>
<keyword evidence="5" id="KW-1185">Reference proteome</keyword>
<dbReference type="PROSITE" id="PS51318">
    <property type="entry name" value="TAT"/>
    <property type="match status" value="1"/>
</dbReference>
<reference evidence="4 5" key="1">
    <citation type="submission" date="2020-08" db="EMBL/GenBank/DDBJ databases">
        <title>A Genomic Blueprint of the Chicken Gut Microbiome.</title>
        <authorList>
            <person name="Gilroy R."/>
            <person name="Ravi A."/>
            <person name="Getino M."/>
            <person name="Pursley I."/>
            <person name="Horton D.L."/>
            <person name="Alikhan N.-F."/>
            <person name="Baker D."/>
            <person name="Gharbi K."/>
            <person name="Hall N."/>
            <person name="Watson M."/>
            <person name="Adriaenssens E.M."/>
            <person name="Foster-Nyarko E."/>
            <person name="Jarju S."/>
            <person name="Secka A."/>
            <person name="Antonio M."/>
            <person name="Oren A."/>
            <person name="Chaudhuri R."/>
            <person name="La Ragione R.M."/>
            <person name="Hildebrand F."/>
            <person name="Pallen M.J."/>
        </authorList>
    </citation>
    <scope>NUCLEOTIDE SEQUENCE [LARGE SCALE GENOMIC DNA]</scope>
    <source>
        <strain evidence="4 5">Sa1BUA8</strain>
    </source>
</reference>
<dbReference type="InterPro" id="IPR036573">
    <property type="entry name" value="CBM_sf_5/12"/>
</dbReference>
<feature type="compositionally biased region" description="Pro residues" evidence="2">
    <location>
        <begin position="369"/>
        <end position="391"/>
    </location>
</feature>
<dbReference type="InterPro" id="IPR006626">
    <property type="entry name" value="PbH1"/>
</dbReference>
<evidence type="ECO:0000259" key="3">
    <source>
        <dbReference type="SMART" id="SM00495"/>
    </source>
</evidence>
<dbReference type="EMBL" id="JACSPN010000022">
    <property type="protein sequence ID" value="MBE7701653.1"/>
    <property type="molecule type" value="Genomic_DNA"/>
</dbReference>
<dbReference type="GO" id="GO:0005576">
    <property type="term" value="C:extracellular region"/>
    <property type="evidence" value="ECO:0007669"/>
    <property type="project" value="InterPro"/>
</dbReference>
<evidence type="ECO:0000313" key="4">
    <source>
        <dbReference type="EMBL" id="MBE7701653.1"/>
    </source>
</evidence>
<keyword evidence="1" id="KW-0378">Hydrolase</keyword>
<dbReference type="SMART" id="SM00710">
    <property type="entry name" value="PbH1"/>
    <property type="match status" value="6"/>
</dbReference>
<protein>
    <submittedName>
        <fullName evidence="4">Right-handed parallel beta-helix repeat-containing protein</fullName>
    </submittedName>
</protein>
<dbReference type="SMART" id="SM00495">
    <property type="entry name" value="ChtBD3"/>
    <property type="match status" value="1"/>
</dbReference>
<evidence type="ECO:0000256" key="2">
    <source>
        <dbReference type="SAM" id="MobiDB-lite"/>
    </source>
</evidence>
<evidence type="ECO:0000313" key="5">
    <source>
        <dbReference type="Proteomes" id="UP000822993"/>
    </source>
</evidence>
<organism evidence="4 5">
    <name type="scientific">Oerskovia douganii</name>
    <dbReference type="NCBI Taxonomy" id="2762210"/>
    <lineage>
        <taxon>Bacteria</taxon>
        <taxon>Bacillati</taxon>
        <taxon>Actinomycetota</taxon>
        <taxon>Actinomycetes</taxon>
        <taxon>Micrococcales</taxon>
        <taxon>Cellulomonadaceae</taxon>
        <taxon>Oerskovia</taxon>
    </lineage>
</organism>
<comment type="caution">
    <text evidence="4">The sequence shown here is derived from an EMBL/GenBank/DDBJ whole genome shotgun (WGS) entry which is preliminary data.</text>
</comment>
<dbReference type="InterPro" id="IPR012334">
    <property type="entry name" value="Pectin_lyas_fold"/>
</dbReference>
<evidence type="ECO:0000256" key="1">
    <source>
        <dbReference type="ARBA" id="ARBA00022801"/>
    </source>
</evidence>
<dbReference type="SUPFAM" id="SSF51126">
    <property type="entry name" value="Pectin lyase-like"/>
    <property type="match status" value="1"/>
</dbReference>
<dbReference type="Gene3D" id="2.160.20.10">
    <property type="entry name" value="Single-stranded right-handed beta-helix, Pectin lyase-like"/>
    <property type="match status" value="1"/>
</dbReference>
<dbReference type="AlphaFoldDB" id="A0A9D5UBJ2"/>
<accession>A0A9D5UBJ2</accession>
<dbReference type="Proteomes" id="UP000822993">
    <property type="component" value="Unassembled WGS sequence"/>
</dbReference>
<proteinExistence type="predicted"/>
<gene>
    <name evidence="4" type="ORF">H9623_15275</name>
</gene>